<sequence length="170" mass="18480">MASTPNLNELKAATESGKLADEFKLLIIHDKAEEQSLIGRLGEESSQLRAVIEKKEQTISEAATSFTRFNVVAATGYDCLMEIQMKDSRKLDLLAQLLSSTSAVKLVSILLELIGNTPLVYLNNVVEGCVGLVAAELEMMEPCSSVKDRIGYIMISDAEAKDLITPGEVM</sequence>
<evidence type="ECO:0000313" key="2">
    <source>
        <dbReference type="Proteomes" id="UP000245207"/>
    </source>
</evidence>
<dbReference type="OrthoDB" id="10259545at2759"/>
<dbReference type="Gene3D" id="3.40.50.1100">
    <property type="match status" value="2"/>
</dbReference>
<dbReference type="STRING" id="35608.A0A2U1MJ03"/>
<name>A0A2U1MJ03_ARTAN</name>
<dbReference type="InterPro" id="IPR036052">
    <property type="entry name" value="TrpB-like_PALP_sf"/>
</dbReference>
<dbReference type="EMBL" id="PKPP01005149">
    <property type="protein sequence ID" value="PWA61253.1"/>
    <property type="molecule type" value="Genomic_DNA"/>
</dbReference>
<comment type="caution">
    <text evidence="1">The sequence shown here is derived from an EMBL/GenBank/DDBJ whole genome shotgun (WGS) entry which is preliminary data.</text>
</comment>
<gene>
    <name evidence="1" type="ORF">CTI12_AA376660</name>
</gene>
<reference evidence="1 2" key="1">
    <citation type="journal article" date="2018" name="Mol. Plant">
        <title>The genome of Artemisia annua provides insight into the evolution of Asteraceae family and artemisinin biosynthesis.</title>
        <authorList>
            <person name="Shen Q."/>
            <person name="Zhang L."/>
            <person name="Liao Z."/>
            <person name="Wang S."/>
            <person name="Yan T."/>
            <person name="Shi P."/>
            <person name="Liu M."/>
            <person name="Fu X."/>
            <person name="Pan Q."/>
            <person name="Wang Y."/>
            <person name="Lv Z."/>
            <person name="Lu X."/>
            <person name="Zhang F."/>
            <person name="Jiang W."/>
            <person name="Ma Y."/>
            <person name="Chen M."/>
            <person name="Hao X."/>
            <person name="Li L."/>
            <person name="Tang Y."/>
            <person name="Lv G."/>
            <person name="Zhou Y."/>
            <person name="Sun X."/>
            <person name="Brodelius P.E."/>
            <person name="Rose J.K.C."/>
            <person name="Tang K."/>
        </authorList>
    </citation>
    <scope>NUCLEOTIDE SEQUENCE [LARGE SCALE GENOMIC DNA]</scope>
    <source>
        <strain evidence="2">cv. Huhao1</strain>
        <tissue evidence="1">Leaf</tissue>
    </source>
</reference>
<dbReference type="AlphaFoldDB" id="A0A2U1MJ03"/>
<dbReference type="PANTHER" id="PTHR10314">
    <property type="entry name" value="CYSTATHIONINE BETA-SYNTHASE"/>
    <property type="match status" value="1"/>
</dbReference>
<accession>A0A2U1MJ03</accession>
<dbReference type="InterPro" id="IPR050214">
    <property type="entry name" value="Cys_Synth/Cystath_Beta-Synth"/>
</dbReference>
<organism evidence="1 2">
    <name type="scientific">Artemisia annua</name>
    <name type="common">Sweet wormwood</name>
    <dbReference type="NCBI Taxonomy" id="35608"/>
    <lineage>
        <taxon>Eukaryota</taxon>
        <taxon>Viridiplantae</taxon>
        <taxon>Streptophyta</taxon>
        <taxon>Embryophyta</taxon>
        <taxon>Tracheophyta</taxon>
        <taxon>Spermatophyta</taxon>
        <taxon>Magnoliopsida</taxon>
        <taxon>eudicotyledons</taxon>
        <taxon>Gunneridae</taxon>
        <taxon>Pentapetalae</taxon>
        <taxon>asterids</taxon>
        <taxon>campanulids</taxon>
        <taxon>Asterales</taxon>
        <taxon>Asteraceae</taxon>
        <taxon>Asteroideae</taxon>
        <taxon>Anthemideae</taxon>
        <taxon>Artemisiinae</taxon>
        <taxon>Artemisia</taxon>
    </lineage>
</organism>
<keyword evidence="2" id="KW-1185">Reference proteome</keyword>
<evidence type="ECO:0000313" key="1">
    <source>
        <dbReference type="EMBL" id="PWA61253.1"/>
    </source>
</evidence>
<protein>
    <submittedName>
        <fullName evidence="1">Cysteine synthase A</fullName>
    </submittedName>
</protein>
<dbReference type="SUPFAM" id="SSF53686">
    <property type="entry name" value="Tryptophan synthase beta subunit-like PLP-dependent enzymes"/>
    <property type="match status" value="1"/>
</dbReference>
<proteinExistence type="predicted"/>
<dbReference type="Proteomes" id="UP000245207">
    <property type="component" value="Unassembled WGS sequence"/>
</dbReference>